<dbReference type="Proteomes" id="UP000030746">
    <property type="component" value="Unassembled WGS sequence"/>
</dbReference>
<dbReference type="KEGG" id="lgi:LOTGIDRAFT_235366"/>
<reference evidence="1 2" key="1">
    <citation type="journal article" date="2013" name="Nature">
        <title>Insights into bilaterian evolution from three spiralian genomes.</title>
        <authorList>
            <person name="Simakov O."/>
            <person name="Marletaz F."/>
            <person name="Cho S.J."/>
            <person name="Edsinger-Gonzales E."/>
            <person name="Havlak P."/>
            <person name="Hellsten U."/>
            <person name="Kuo D.H."/>
            <person name="Larsson T."/>
            <person name="Lv J."/>
            <person name="Arendt D."/>
            <person name="Savage R."/>
            <person name="Osoegawa K."/>
            <person name="de Jong P."/>
            <person name="Grimwood J."/>
            <person name="Chapman J.A."/>
            <person name="Shapiro H."/>
            <person name="Aerts A."/>
            <person name="Otillar R.P."/>
            <person name="Terry A.Y."/>
            <person name="Boore J.L."/>
            <person name="Grigoriev I.V."/>
            <person name="Lindberg D.R."/>
            <person name="Seaver E.C."/>
            <person name="Weisblat D.A."/>
            <person name="Putnam N.H."/>
            <person name="Rokhsar D.S."/>
        </authorList>
    </citation>
    <scope>NUCLEOTIDE SEQUENCE [LARGE SCALE GENOMIC DNA]</scope>
</reference>
<evidence type="ECO:0000313" key="1">
    <source>
        <dbReference type="EMBL" id="ESO86577.1"/>
    </source>
</evidence>
<protein>
    <submittedName>
        <fullName evidence="1">Uncharacterized protein</fullName>
    </submittedName>
</protein>
<gene>
    <name evidence="1" type="ORF">LOTGIDRAFT_235366</name>
</gene>
<dbReference type="EMBL" id="KB203049">
    <property type="protein sequence ID" value="ESO86577.1"/>
    <property type="molecule type" value="Genomic_DNA"/>
</dbReference>
<sequence>MEIHGMKSFFNLILFAVCLFILLSAVGILSSYNSKNKMAESTNDAEFRNKRDLENYTNIQNSINSVKMPIKDQIVKLAVPQEIKNIDKNNILVKQNETNIVRNLNSDLHENRITGKVRKAKVNSHTNNVQRKDRILKDVRKDLHAPTRLKPHGHTSFRVKSSAMQSDLKPRPNVNDTAVKYAKNVLTVNKSRVPLTPVKNNITATETDRSLISQLKRKSQNHNGGRKRIRTKEMVGINSEKAQIPFHRKNKKRLAVTTLRYRDKKISNNSYNSHRSTNSISKFIENKIVTKSDISDSSTVTLPTTSIIGHQSSSS</sequence>
<name>V3ZQG0_LOTGI</name>
<accession>V3ZQG0</accession>
<proteinExistence type="predicted"/>
<dbReference type="HOGENOM" id="CLU_883648_0_0_1"/>
<dbReference type="AlphaFoldDB" id="V3ZQG0"/>
<dbReference type="GeneID" id="20249830"/>
<dbReference type="RefSeq" id="XP_009062810.1">
    <property type="nucleotide sequence ID" value="XM_009064562.1"/>
</dbReference>
<keyword evidence="2" id="KW-1185">Reference proteome</keyword>
<organism evidence="1 2">
    <name type="scientific">Lottia gigantea</name>
    <name type="common">Giant owl limpet</name>
    <dbReference type="NCBI Taxonomy" id="225164"/>
    <lineage>
        <taxon>Eukaryota</taxon>
        <taxon>Metazoa</taxon>
        <taxon>Spiralia</taxon>
        <taxon>Lophotrochozoa</taxon>
        <taxon>Mollusca</taxon>
        <taxon>Gastropoda</taxon>
        <taxon>Patellogastropoda</taxon>
        <taxon>Lottioidea</taxon>
        <taxon>Lottiidae</taxon>
        <taxon>Lottia</taxon>
    </lineage>
</organism>
<evidence type="ECO:0000313" key="2">
    <source>
        <dbReference type="Proteomes" id="UP000030746"/>
    </source>
</evidence>
<dbReference type="CTD" id="20249830"/>